<dbReference type="PANTHER" id="PTHR13886">
    <property type="entry name" value="JNK/SAPK-ASSOCIATED PROTEIN"/>
    <property type="match status" value="1"/>
</dbReference>
<dbReference type="PANTHER" id="PTHR13886:SF4">
    <property type="entry name" value="JNK-INTERACTING PROTEIN 3"/>
    <property type="match status" value="1"/>
</dbReference>
<dbReference type="GeneID" id="106468874"/>
<feature type="region of interest" description="Disordered" evidence="1">
    <location>
        <begin position="1"/>
        <end position="38"/>
    </location>
</feature>
<accession>A0ABM1BM47</accession>
<dbReference type="RefSeq" id="XP_013784775.2">
    <property type="nucleotide sequence ID" value="XM_013929321.2"/>
</dbReference>
<feature type="compositionally biased region" description="Basic and acidic residues" evidence="1">
    <location>
        <begin position="64"/>
        <end position="75"/>
    </location>
</feature>
<evidence type="ECO:0000313" key="3">
    <source>
        <dbReference type="RefSeq" id="XP_013784775.2"/>
    </source>
</evidence>
<organism evidence="2 3">
    <name type="scientific">Limulus polyphemus</name>
    <name type="common">Atlantic horseshoe crab</name>
    <dbReference type="NCBI Taxonomy" id="6850"/>
    <lineage>
        <taxon>Eukaryota</taxon>
        <taxon>Metazoa</taxon>
        <taxon>Ecdysozoa</taxon>
        <taxon>Arthropoda</taxon>
        <taxon>Chelicerata</taxon>
        <taxon>Merostomata</taxon>
        <taxon>Xiphosura</taxon>
        <taxon>Limulidae</taxon>
        <taxon>Limulus</taxon>
    </lineage>
</organism>
<keyword evidence="2" id="KW-1185">Reference proteome</keyword>
<protein>
    <submittedName>
        <fullName evidence="3">C-Jun-amino-terminal kinase-interacting protein 3-like</fullName>
    </submittedName>
</protein>
<dbReference type="Proteomes" id="UP000694941">
    <property type="component" value="Unplaced"/>
</dbReference>
<feature type="region of interest" description="Disordered" evidence="1">
    <location>
        <begin position="51"/>
        <end position="75"/>
    </location>
</feature>
<dbReference type="InterPro" id="IPR039911">
    <property type="entry name" value="JIP3/JIP4"/>
</dbReference>
<proteinExistence type="predicted"/>
<evidence type="ECO:0000256" key="1">
    <source>
        <dbReference type="SAM" id="MobiDB-lite"/>
    </source>
</evidence>
<gene>
    <name evidence="3" type="primary">LOC106468874</name>
</gene>
<evidence type="ECO:0000313" key="2">
    <source>
        <dbReference type="Proteomes" id="UP000694941"/>
    </source>
</evidence>
<name>A0ABM1BM47_LIMPO</name>
<sequence>MSLILGHGGMSAASTPGDSRIGLEQGKGTSDMPRKPKHMLVISGGEGYIDFRIGDGDDEEGDATGEKSHHGLSKGERSHLIVWQVALG</sequence>
<reference evidence="3" key="1">
    <citation type="submission" date="2025-08" db="UniProtKB">
        <authorList>
            <consortium name="RefSeq"/>
        </authorList>
    </citation>
    <scope>IDENTIFICATION</scope>
    <source>
        <tissue evidence="3">Muscle</tissue>
    </source>
</reference>